<evidence type="ECO:0000313" key="3">
    <source>
        <dbReference type="Proteomes" id="UP000023152"/>
    </source>
</evidence>
<name>X6LG18_RETFI</name>
<gene>
    <name evidence="2" type="ORF">RFI_37372</name>
</gene>
<keyword evidence="3" id="KW-1185">Reference proteome</keyword>
<protein>
    <submittedName>
        <fullName evidence="2">Uncharacterized protein</fullName>
    </submittedName>
</protein>
<accession>X6LG18</accession>
<comment type="caution">
    <text evidence="2">The sequence shown here is derived from an EMBL/GenBank/DDBJ whole genome shotgun (WGS) entry which is preliminary data.</text>
</comment>
<dbReference type="EMBL" id="ASPP01042032">
    <property type="protein sequence ID" value="ETO00087.1"/>
    <property type="molecule type" value="Genomic_DNA"/>
</dbReference>
<proteinExistence type="predicted"/>
<feature type="compositionally biased region" description="Basic residues" evidence="1">
    <location>
        <begin position="19"/>
        <end position="43"/>
    </location>
</feature>
<feature type="region of interest" description="Disordered" evidence="1">
    <location>
        <begin position="1"/>
        <end position="45"/>
    </location>
</feature>
<dbReference type="AlphaFoldDB" id="X6LG18"/>
<feature type="non-terminal residue" evidence="2">
    <location>
        <position position="222"/>
    </location>
</feature>
<evidence type="ECO:0000313" key="2">
    <source>
        <dbReference type="EMBL" id="ETO00087.1"/>
    </source>
</evidence>
<reference evidence="2 3" key="1">
    <citation type="journal article" date="2013" name="Curr. Biol.">
        <title>The Genome of the Foraminiferan Reticulomyxa filosa.</title>
        <authorList>
            <person name="Glockner G."/>
            <person name="Hulsmann N."/>
            <person name="Schleicher M."/>
            <person name="Noegel A.A."/>
            <person name="Eichinger L."/>
            <person name="Gallinger C."/>
            <person name="Pawlowski J."/>
            <person name="Sierra R."/>
            <person name="Euteneuer U."/>
            <person name="Pillet L."/>
            <person name="Moustafa A."/>
            <person name="Platzer M."/>
            <person name="Groth M."/>
            <person name="Szafranski K."/>
            <person name="Schliwa M."/>
        </authorList>
    </citation>
    <scope>NUCLEOTIDE SEQUENCE [LARGE SCALE GENOMIC DNA]</scope>
</reference>
<sequence length="222" mass="25874">MKNDEKFKRKKNDNEKKMKEKKKDRKKYRKKNGEKKEKKREKKEKKTLENLKGILFPGNLEVCALLHARMDQAAEKKYLCGWLELVEKFMKLKPRSVANKERIMIVWCGYTALDLFEKKKKTTCRLYLLNYTKDSIEMLSTSAKEQVRVCPSSQGQGEQMACSWKTSRYGAVTLGGARFSGASKCKSKLARKKKKETVTTLKVKTMSILWCSDDDSDWTDEE</sequence>
<organism evidence="2 3">
    <name type="scientific">Reticulomyxa filosa</name>
    <dbReference type="NCBI Taxonomy" id="46433"/>
    <lineage>
        <taxon>Eukaryota</taxon>
        <taxon>Sar</taxon>
        <taxon>Rhizaria</taxon>
        <taxon>Retaria</taxon>
        <taxon>Foraminifera</taxon>
        <taxon>Monothalamids</taxon>
        <taxon>Reticulomyxidae</taxon>
        <taxon>Reticulomyxa</taxon>
    </lineage>
</organism>
<dbReference type="Proteomes" id="UP000023152">
    <property type="component" value="Unassembled WGS sequence"/>
</dbReference>
<feature type="compositionally biased region" description="Basic and acidic residues" evidence="1">
    <location>
        <begin position="1"/>
        <end position="18"/>
    </location>
</feature>
<evidence type="ECO:0000256" key="1">
    <source>
        <dbReference type="SAM" id="MobiDB-lite"/>
    </source>
</evidence>